<feature type="transmembrane region" description="Helical" evidence="9">
    <location>
        <begin position="104"/>
        <end position="126"/>
    </location>
</feature>
<feature type="transmembrane region" description="Helical" evidence="9">
    <location>
        <begin position="196"/>
        <end position="218"/>
    </location>
</feature>
<feature type="transmembrane region" description="Helical" evidence="9">
    <location>
        <begin position="168"/>
        <end position="190"/>
    </location>
</feature>
<dbReference type="InterPro" id="IPR004268">
    <property type="entry name" value="MurJ"/>
</dbReference>
<keyword evidence="8" id="KW-0813">Transport</keyword>
<keyword evidence="2 8" id="KW-1003">Cell membrane</keyword>
<reference evidence="10 11" key="1">
    <citation type="journal article" date="2016" name="Nat. Commun.">
        <title>Thousands of microbial genomes shed light on interconnected biogeochemical processes in an aquifer system.</title>
        <authorList>
            <person name="Anantharaman K."/>
            <person name="Brown C.T."/>
            <person name="Hug L.A."/>
            <person name="Sharon I."/>
            <person name="Castelle C.J."/>
            <person name="Probst A.J."/>
            <person name="Thomas B.C."/>
            <person name="Singh A."/>
            <person name="Wilkins M.J."/>
            <person name="Karaoz U."/>
            <person name="Brodie E.L."/>
            <person name="Williams K.H."/>
            <person name="Hubbard S.S."/>
            <person name="Banfield J.F."/>
        </authorList>
    </citation>
    <scope>NUCLEOTIDE SEQUENCE [LARGE SCALE GENOMIC DNA]</scope>
</reference>
<comment type="subcellular location">
    <subcellularLocation>
        <location evidence="1">Cell membrane</location>
        <topology evidence="1">Multi-pass membrane protein</topology>
    </subcellularLocation>
</comment>
<organism evidence="10 11">
    <name type="scientific">Candidatus Roizmanbacteria bacterium RIFCSPHIGHO2_12_FULL_42_10</name>
    <dbReference type="NCBI Taxonomy" id="1802053"/>
    <lineage>
        <taxon>Bacteria</taxon>
        <taxon>Candidatus Roizmaniibacteriota</taxon>
    </lineage>
</organism>
<dbReference type="PANTHER" id="PTHR47019:SF1">
    <property type="entry name" value="LIPID II FLIPPASE MURJ"/>
    <property type="match status" value="1"/>
</dbReference>
<dbReference type="GO" id="GO:0009252">
    <property type="term" value="P:peptidoglycan biosynthetic process"/>
    <property type="evidence" value="ECO:0007669"/>
    <property type="project" value="UniProtKB-UniRule"/>
</dbReference>
<dbReference type="PANTHER" id="PTHR47019">
    <property type="entry name" value="LIPID II FLIPPASE MURJ"/>
    <property type="match status" value="1"/>
</dbReference>
<keyword evidence="6 9" id="KW-1133">Transmembrane helix</keyword>
<dbReference type="EMBL" id="MGAD01000028">
    <property type="protein sequence ID" value="OGK38242.1"/>
    <property type="molecule type" value="Genomic_DNA"/>
</dbReference>
<feature type="transmembrane region" description="Helical" evidence="9">
    <location>
        <begin position="138"/>
        <end position="156"/>
    </location>
</feature>
<dbReference type="Pfam" id="PF03023">
    <property type="entry name" value="MurJ"/>
    <property type="match status" value="1"/>
</dbReference>
<keyword evidence="4 8" id="KW-0133">Cell shape</keyword>
<feature type="transmembrane region" description="Helical" evidence="9">
    <location>
        <begin position="65"/>
        <end position="84"/>
    </location>
</feature>
<sequence>MHDIINHTKTLIFRKQKDILSSVIILSSMMVLSRFLGLVRNRTFATFFSKEELDLLIAAYRLPDFVFEVLVTGALSSAFIPIFIQYKKNPKELSVKISSIVNLLTLMLFVFMLLSFIFADVIIRIITPGFTPSQIKEVTYIARIYLISQMPFFVFGNILSGIAQANRIFMLTALAPLIYTIGVIGGTVFLSHSFWLYGPVIGTVAGAFLFFFIQLPILHIAHFHYSPFVFERKVLREFFTLFLPRTFSVLTSQIEQTIDLSLATLVGAGSVTVVNFAQRLQLFPVAFVGMAFGQASLPYISSLYKDHNIDAIRKLFVDSILQLVYLSVPLGIFFIFARTPIVRIAYGGRMFDWEATVLTASTLSYFGLSIPFHSIFYFVTRAFYAAHDTKTPLYINLFSIFVNVLLSVLFIIFLHMPVWSLGISFSFAITLNVILQLAAYYRKVEGFHLTKLIHHSIKIYLAGFLAALPSYTALKVFDELLIDTSRSINVFLLLLCVFIIYGIGYLFFSWLFNIEEVYILGKLLRKIKILRRQVEEPVTQAS</sequence>
<comment type="function">
    <text evidence="8">Involved in peptidoglycan biosynthesis. Transports lipid-linked peptidoglycan precursors from the inner to the outer leaflet of the cytoplasmic membrane.</text>
</comment>
<feature type="transmembrane region" description="Helical" evidence="9">
    <location>
        <begin position="419"/>
        <end position="440"/>
    </location>
</feature>
<evidence type="ECO:0000256" key="3">
    <source>
        <dbReference type="ARBA" id="ARBA00022692"/>
    </source>
</evidence>
<evidence type="ECO:0000256" key="5">
    <source>
        <dbReference type="ARBA" id="ARBA00022984"/>
    </source>
</evidence>
<dbReference type="GO" id="GO:0008360">
    <property type="term" value="P:regulation of cell shape"/>
    <property type="evidence" value="ECO:0007669"/>
    <property type="project" value="UniProtKB-UniRule"/>
</dbReference>
<evidence type="ECO:0000256" key="4">
    <source>
        <dbReference type="ARBA" id="ARBA00022960"/>
    </source>
</evidence>
<gene>
    <name evidence="10" type="ORF">A3F32_00555</name>
</gene>
<dbReference type="GO" id="GO:0071555">
    <property type="term" value="P:cell wall organization"/>
    <property type="evidence" value="ECO:0007669"/>
    <property type="project" value="UniProtKB-UniRule"/>
</dbReference>
<keyword evidence="8" id="KW-0961">Cell wall biogenesis/degradation</keyword>
<evidence type="ECO:0000256" key="9">
    <source>
        <dbReference type="SAM" id="Phobius"/>
    </source>
</evidence>
<feature type="transmembrane region" description="Helical" evidence="9">
    <location>
        <begin position="452"/>
        <end position="471"/>
    </location>
</feature>
<evidence type="ECO:0000313" key="10">
    <source>
        <dbReference type="EMBL" id="OGK38242.1"/>
    </source>
</evidence>
<keyword evidence="3 9" id="KW-0812">Transmembrane</keyword>
<accession>A0A1F7I4R1</accession>
<feature type="transmembrane region" description="Helical" evidence="9">
    <location>
        <begin position="391"/>
        <end position="413"/>
    </location>
</feature>
<dbReference type="PRINTS" id="PR01806">
    <property type="entry name" value="VIRFACTRMVIN"/>
</dbReference>
<evidence type="ECO:0000256" key="2">
    <source>
        <dbReference type="ARBA" id="ARBA00022475"/>
    </source>
</evidence>
<proteinExistence type="inferred from homology"/>
<feature type="transmembrane region" description="Helical" evidence="9">
    <location>
        <begin position="357"/>
        <end position="379"/>
    </location>
</feature>
<feature type="transmembrane region" description="Helical" evidence="9">
    <location>
        <begin position="491"/>
        <end position="512"/>
    </location>
</feature>
<dbReference type="GO" id="GO:0034204">
    <property type="term" value="P:lipid translocation"/>
    <property type="evidence" value="ECO:0007669"/>
    <property type="project" value="TreeGrafter"/>
</dbReference>
<evidence type="ECO:0000256" key="1">
    <source>
        <dbReference type="ARBA" id="ARBA00004651"/>
    </source>
</evidence>
<dbReference type="InterPro" id="IPR051050">
    <property type="entry name" value="Lipid_II_flippase_MurJ/MviN"/>
</dbReference>
<evidence type="ECO:0000256" key="6">
    <source>
        <dbReference type="ARBA" id="ARBA00022989"/>
    </source>
</evidence>
<comment type="similarity">
    <text evidence="8">Belongs to the MurJ/MviN family.</text>
</comment>
<dbReference type="CDD" id="cd13123">
    <property type="entry name" value="MATE_MurJ_like"/>
    <property type="match status" value="1"/>
</dbReference>
<name>A0A1F7I4R1_9BACT</name>
<protein>
    <recommendedName>
        <fullName evidence="8">Lipid II flippase</fullName>
    </recommendedName>
</protein>
<keyword evidence="7 8" id="KW-0472">Membrane</keyword>
<feature type="transmembrane region" description="Helical" evidence="9">
    <location>
        <begin position="19"/>
        <end position="39"/>
    </location>
</feature>
<keyword evidence="5 8" id="KW-0573">Peptidoglycan synthesis</keyword>
<dbReference type="AlphaFoldDB" id="A0A1F7I4R1"/>
<evidence type="ECO:0000313" key="11">
    <source>
        <dbReference type="Proteomes" id="UP000178076"/>
    </source>
</evidence>
<evidence type="ECO:0000256" key="7">
    <source>
        <dbReference type="ARBA" id="ARBA00023136"/>
    </source>
</evidence>
<comment type="caution">
    <text evidence="10">The sequence shown here is derived from an EMBL/GenBank/DDBJ whole genome shotgun (WGS) entry which is preliminary data.</text>
</comment>
<dbReference type="GO" id="GO:0015648">
    <property type="term" value="F:lipid-linked peptidoglycan transporter activity"/>
    <property type="evidence" value="ECO:0007669"/>
    <property type="project" value="UniProtKB-UniRule"/>
</dbReference>
<dbReference type="PIRSF" id="PIRSF002869">
    <property type="entry name" value="MviN"/>
    <property type="match status" value="1"/>
</dbReference>
<dbReference type="NCBIfam" id="TIGR01695">
    <property type="entry name" value="murJ_mviN"/>
    <property type="match status" value="1"/>
</dbReference>
<dbReference type="Proteomes" id="UP000178076">
    <property type="component" value="Unassembled WGS sequence"/>
</dbReference>
<evidence type="ECO:0000256" key="8">
    <source>
        <dbReference type="PIRNR" id="PIRNR002869"/>
    </source>
</evidence>
<feature type="transmembrane region" description="Helical" evidence="9">
    <location>
        <begin position="315"/>
        <end position="337"/>
    </location>
</feature>
<dbReference type="GO" id="GO:0005886">
    <property type="term" value="C:plasma membrane"/>
    <property type="evidence" value="ECO:0007669"/>
    <property type="project" value="UniProtKB-SubCell"/>
</dbReference>